<comment type="caution">
    <text evidence="1">The sequence shown here is derived from an EMBL/GenBank/DDBJ whole genome shotgun (WGS) entry which is preliminary data.</text>
</comment>
<sequence>MKLGARDNSSPLLPTSSPFVRRVQQETIPKKFMMLTMTAYDGTGNPWEYVLNYKTFMELQTNSDALMCKVFVTTLIGPARAWFNSLKVGSIKSFIDLASVFISIFITRVPAKRKMSYLKTIRQRRNESLREYVAKFNSETLQIPELDEGRVVEAMQKGTTSPEFFGLLCRKPSTSLSELMKRAKKYIRQDGTLTTNQFAKDDRDRGRVGEDKRQDRLERRQDWGPEALNKHWWERKEQRPYQSRLPAEITLLNMSRAEVLMAVQDKDFIQRPKPMKVEANRRDLDKYCQYHRTHGHDTNDCYQLINEIERLIKRCHL</sequence>
<dbReference type="Proteomes" id="UP000091857">
    <property type="component" value="Chromosome 14"/>
</dbReference>
<accession>A0ACB7GI16</accession>
<protein>
    <submittedName>
        <fullName evidence="1">Uncharacterized protein</fullName>
    </submittedName>
</protein>
<gene>
    <name evidence="1" type="ORF">MANES_14G158232v8</name>
</gene>
<name>A0ACB7GI16_MANES</name>
<evidence type="ECO:0000313" key="2">
    <source>
        <dbReference type="Proteomes" id="UP000091857"/>
    </source>
</evidence>
<keyword evidence="2" id="KW-1185">Reference proteome</keyword>
<proteinExistence type="predicted"/>
<reference evidence="2" key="1">
    <citation type="journal article" date="2016" name="Nat. Biotechnol.">
        <title>Sequencing wild and cultivated cassava and related species reveals extensive interspecific hybridization and genetic diversity.</title>
        <authorList>
            <person name="Bredeson J.V."/>
            <person name="Lyons J.B."/>
            <person name="Prochnik S.E."/>
            <person name="Wu G.A."/>
            <person name="Ha C.M."/>
            <person name="Edsinger-Gonzales E."/>
            <person name="Grimwood J."/>
            <person name="Schmutz J."/>
            <person name="Rabbi I.Y."/>
            <person name="Egesi C."/>
            <person name="Nauluvula P."/>
            <person name="Lebot V."/>
            <person name="Ndunguru J."/>
            <person name="Mkamilo G."/>
            <person name="Bart R.S."/>
            <person name="Setter T.L."/>
            <person name="Gleadow R.M."/>
            <person name="Kulakow P."/>
            <person name="Ferguson M.E."/>
            <person name="Rounsley S."/>
            <person name="Rokhsar D.S."/>
        </authorList>
    </citation>
    <scope>NUCLEOTIDE SEQUENCE [LARGE SCALE GENOMIC DNA]</scope>
    <source>
        <strain evidence="2">cv. AM560-2</strain>
    </source>
</reference>
<evidence type="ECO:0000313" key="1">
    <source>
        <dbReference type="EMBL" id="KAG8639631.1"/>
    </source>
</evidence>
<organism evidence="1 2">
    <name type="scientific">Manihot esculenta</name>
    <name type="common">Cassava</name>
    <name type="synonym">Jatropha manihot</name>
    <dbReference type="NCBI Taxonomy" id="3983"/>
    <lineage>
        <taxon>Eukaryota</taxon>
        <taxon>Viridiplantae</taxon>
        <taxon>Streptophyta</taxon>
        <taxon>Embryophyta</taxon>
        <taxon>Tracheophyta</taxon>
        <taxon>Spermatophyta</taxon>
        <taxon>Magnoliopsida</taxon>
        <taxon>eudicotyledons</taxon>
        <taxon>Gunneridae</taxon>
        <taxon>Pentapetalae</taxon>
        <taxon>rosids</taxon>
        <taxon>fabids</taxon>
        <taxon>Malpighiales</taxon>
        <taxon>Euphorbiaceae</taxon>
        <taxon>Crotonoideae</taxon>
        <taxon>Manihoteae</taxon>
        <taxon>Manihot</taxon>
    </lineage>
</organism>
<dbReference type="EMBL" id="CM004400">
    <property type="protein sequence ID" value="KAG8639631.1"/>
    <property type="molecule type" value="Genomic_DNA"/>
</dbReference>